<dbReference type="Proteomes" id="UP000241421">
    <property type="component" value="Unassembled WGS sequence"/>
</dbReference>
<gene>
    <name evidence="2" type="ORF">C7C56_015055</name>
</gene>
<dbReference type="EMBL" id="PXWF02000239">
    <property type="protein sequence ID" value="PWF46801.1"/>
    <property type="molecule type" value="Genomic_DNA"/>
</dbReference>
<keyword evidence="3" id="KW-1185">Reference proteome</keyword>
<feature type="signal peptide" evidence="1">
    <location>
        <begin position="1"/>
        <end position="21"/>
    </location>
</feature>
<dbReference type="AlphaFoldDB" id="A0A2U2HJD0"/>
<sequence>MKNLPHTIIGAALAFACLAGAAAPAPWYAWVSKLDGKRVCSQSPLGPGWVRASGPYKNSQCVILSAVK</sequence>
<name>A0A2U2HJD0_9BURK</name>
<dbReference type="PROSITE" id="PS51257">
    <property type="entry name" value="PROKAR_LIPOPROTEIN"/>
    <property type="match status" value="1"/>
</dbReference>
<evidence type="ECO:0000313" key="3">
    <source>
        <dbReference type="Proteomes" id="UP000241421"/>
    </source>
</evidence>
<accession>A0A2U2HJD0</accession>
<feature type="chain" id="PRO_5015607288" description="DUF4124 domain-containing protein" evidence="1">
    <location>
        <begin position="22"/>
        <end position="68"/>
    </location>
</feature>
<reference evidence="2 3" key="1">
    <citation type="submission" date="2018-04" db="EMBL/GenBank/DDBJ databases">
        <title>Massilia violaceinigra sp. nov., a novel purple-pigmented bacterium isolated from Tianshan glacier, Xinjiang, China.</title>
        <authorList>
            <person name="Wang H."/>
        </authorList>
    </citation>
    <scope>NUCLEOTIDE SEQUENCE [LARGE SCALE GENOMIC DNA]</scope>
    <source>
        <strain evidence="2 3">B448-2</strain>
    </source>
</reference>
<proteinExistence type="predicted"/>
<organism evidence="2 3">
    <name type="scientific">Massilia glaciei</name>
    <dbReference type="NCBI Taxonomy" id="1524097"/>
    <lineage>
        <taxon>Bacteria</taxon>
        <taxon>Pseudomonadati</taxon>
        <taxon>Pseudomonadota</taxon>
        <taxon>Betaproteobacteria</taxon>
        <taxon>Burkholderiales</taxon>
        <taxon>Oxalobacteraceae</taxon>
        <taxon>Telluria group</taxon>
        <taxon>Massilia</taxon>
    </lineage>
</organism>
<protein>
    <recommendedName>
        <fullName evidence="4">DUF4124 domain-containing protein</fullName>
    </recommendedName>
</protein>
<evidence type="ECO:0008006" key="4">
    <source>
        <dbReference type="Google" id="ProtNLM"/>
    </source>
</evidence>
<dbReference type="OrthoDB" id="6089671at2"/>
<evidence type="ECO:0000313" key="2">
    <source>
        <dbReference type="EMBL" id="PWF46801.1"/>
    </source>
</evidence>
<comment type="caution">
    <text evidence="2">The sequence shown here is derived from an EMBL/GenBank/DDBJ whole genome shotgun (WGS) entry which is preliminary data.</text>
</comment>
<dbReference type="RefSeq" id="WP_106758198.1">
    <property type="nucleotide sequence ID" value="NZ_PXWF02000239.1"/>
</dbReference>
<keyword evidence="1" id="KW-0732">Signal</keyword>
<evidence type="ECO:0000256" key="1">
    <source>
        <dbReference type="SAM" id="SignalP"/>
    </source>
</evidence>